<dbReference type="AlphaFoldDB" id="A0A7R9SZ62"/>
<dbReference type="EMBL" id="HBDX01000489">
    <property type="protein sequence ID" value="CAD8219724.1"/>
    <property type="molecule type" value="Transcribed_RNA"/>
</dbReference>
<evidence type="ECO:0000256" key="1">
    <source>
        <dbReference type="ARBA" id="ARBA00008987"/>
    </source>
</evidence>
<sequence>MLAPAHRALARAIRDARRPFVRAFATGEKSAIASAINEITSPRELDEIVPASHTTAIVFDFYADWCGPCKQLTPTLERIIKERYPKVALVKLNADAPALAPVMEQLRISSLPTVMGLSRGRFVDQFKGAIGESDVVKFVDGLIRDLELDDGATGEDEEVGEEDGDAAATREDAVAATFAATFAADATTRERIAKTLSEVINAKENIGPELKCRALAASAMLAIRGDAPDEEGARRLVDAGRGLVKGFAEPRELACAEAWIGLVSDIKMFGVSTDVGALEAVHEAEPKNFDAVRALALARFASGDQSGAFDVALLAVKAGFGANEIREEGKKLVVQLISACAPGDPLAEATRKRLASAWFI</sequence>
<dbReference type="CDD" id="cd02947">
    <property type="entry name" value="TRX_family"/>
    <property type="match status" value="1"/>
</dbReference>
<dbReference type="Gene3D" id="1.25.40.10">
    <property type="entry name" value="Tetratricopeptide repeat domain"/>
    <property type="match status" value="1"/>
</dbReference>
<dbReference type="InterPro" id="IPR036249">
    <property type="entry name" value="Thioredoxin-like_sf"/>
</dbReference>
<dbReference type="Gene3D" id="3.40.30.10">
    <property type="entry name" value="Glutaredoxin"/>
    <property type="match status" value="1"/>
</dbReference>
<accession>A0A7R9SZ62</accession>
<comment type="similarity">
    <text evidence="1">Belongs to the thioredoxin family.</text>
</comment>
<dbReference type="PROSITE" id="PS51352">
    <property type="entry name" value="THIOREDOXIN_2"/>
    <property type="match status" value="1"/>
</dbReference>
<evidence type="ECO:0000259" key="2">
    <source>
        <dbReference type="PROSITE" id="PS51352"/>
    </source>
</evidence>
<protein>
    <recommendedName>
        <fullName evidence="2">Thioredoxin domain-containing protein</fullName>
    </recommendedName>
</protein>
<evidence type="ECO:0000313" key="3">
    <source>
        <dbReference type="EMBL" id="CAD8219724.1"/>
    </source>
</evidence>
<dbReference type="InterPro" id="IPR013766">
    <property type="entry name" value="Thioredoxin_domain"/>
</dbReference>
<gene>
    <name evidence="3" type="ORF">OLUC0939_LOCUS443</name>
</gene>
<dbReference type="PANTHER" id="PTHR43601">
    <property type="entry name" value="THIOREDOXIN, MITOCHONDRIAL"/>
    <property type="match status" value="1"/>
</dbReference>
<dbReference type="Pfam" id="PF00085">
    <property type="entry name" value="Thioredoxin"/>
    <property type="match status" value="1"/>
</dbReference>
<feature type="domain" description="Thioredoxin" evidence="2">
    <location>
        <begin position="30"/>
        <end position="144"/>
    </location>
</feature>
<dbReference type="PANTHER" id="PTHR43601:SF3">
    <property type="entry name" value="THIOREDOXIN, MITOCHONDRIAL"/>
    <property type="match status" value="1"/>
</dbReference>
<dbReference type="SUPFAM" id="SSF52833">
    <property type="entry name" value="Thioredoxin-like"/>
    <property type="match status" value="1"/>
</dbReference>
<dbReference type="GO" id="GO:0045454">
    <property type="term" value="P:cell redox homeostasis"/>
    <property type="evidence" value="ECO:0007669"/>
    <property type="project" value="TreeGrafter"/>
</dbReference>
<dbReference type="InterPro" id="IPR011990">
    <property type="entry name" value="TPR-like_helical_dom_sf"/>
</dbReference>
<dbReference type="Pfam" id="PF14561">
    <property type="entry name" value="TPR_20"/>
    <property type="match status" value="1"/>
</dbReference>
<reference evidence="3" key="1">
    <citation type="submission" date="2021-01" db="EMBL/GenBank/DDBJ databases">
        <authorList>
            <person name="Corre E."/>
            <person name="Pelletier E."/>
            <person name="Niang G."/>
            <person name="Scheremetjew M."/>
            <person name="Finn R."/>
            <person name="Kale V."/>
            <person name="Holt S."/>
            <person name="Cochrane G."/>
            <person name="Meng A."/>
            <person name="Brown T."/>
            <person name="Cohen L."/>
        </authorList>
    </citation>
    <scope>NUCLEOTIDE SEQUENCE</scope>
    <source>
        <strain evidence="3">Clade-A-BCC118000</strain>
    </source>
</reference>
<name>A0A7R9SZ62_9CHLO</name>
<proteinExistence type="inferred from homology"/>
<dbReference type="GO" id="GO:0006950">
    <property type="term" value="P:response to stress"/>
    <property type="evidence" value="ECO:0007669"/>
    <property type="project" value="UniProtKB-ARBA"/>
</dbReference>
<dbReference type="GO" id="GO:0005739">
    <property type="term" value="C:mitochondrion"/>
    <property type="evidence" value="ECO:0007669"/>
    <property type="project" value="TreeGrafter"/>
</dbReference>
<organism evidence="3">
    <name type="scientific">Ostreococcus sp. 'lucimarinus'</name>
    <dbReference type="NCBI Taxonomy" id="242159"/>
    <lineage>
        <taxon>Eukaryota</taxon>
        <taxon>Viridiplantae</taxon>
        <taxon>Chlorophyta</taxon>
        <taxon>Mamiellophyceae</taxon>
        <taxon>Mamiellales</taxon>
        <taxon>Bathycoccaceae</taxon>
        <taxon>Ostreococcus</taxon>
    </lineage>
</organism>